<dbReference type="PROSITE" id="PS50943">
    <property type="entry name" value="HTH_CROC1"/>
    <property type="match status" value="1"/>
</dbReference>
<organism evidence="2 3">
    <name type="scientific">Nocardia farcinica</name>
    <dbReference type="NCBI Taxonomy" id="37329"/>
    <lineage>
        <taxon>Bacteria</taxon>
        <taxon>Bacillati</taxon>
        <taxon>Actinomycetota</taxon>
        <taxon>Actinomycetes</taxon>
        <taxon>Mycobacteriales</taxon>
        <taxon>Nocardiaceae</taxon>
        <taxon>Nocardia</taxon>
    </lineage>
</organism>
<protein>
    <submittedName>
        <fullName evidence="2">ESX-1 secretion-associated regulator EspR</fullName>
    </submittedName>
</protein>
<dbReference type="InterPro" id="IPR001387">
    <property type="entry name" value="Cro/C1-type_HTH"/>
</dbReference>
<dbReference type="EMBL" id="LN868938">
    <property type="protein sequence ID" value="CRY76345.1"/>
    <property type="molecule type" value="Genomic_DNA"/>
</dbReference>
<evidence type="ECO:0000313" key="3">
    <source>
        <dbReference type="Proteomes" id="UP000057820"/>
    </source>
</evidence>
<dbReference type="Gene3D" id="1.10.260.40">
    <property type="entry name" value="lambda repressor-like DNA-binding domains"/>
    <property type="match status" value="1"/>
</dbReference>
<dbReference type="AlphaFoldDB" id="A0A0H5NK68"/>
<dbReference type="CDD" id="cd00093">
    <property type="entry name" value="HTH_XRE"/>
    <property type="match status" value="1"/>
</dbReference>
<evidence type="ECO:0000259" key="1">
    <source>
        <dbReference type="PROSITE" id="PS50943"/>
    </source>
</evidence>
<sequence length="144" mass="15533">MTSAQFKSRLNRLIERWEAEHGTTVTNAMLIERMERAGYSVSPAYLSQLRTGRRANPSPAFLAALAEAMNAPPDYFLYGDAVDGGGDGNSDDGLLGDVRDPKLRGLMRAAAGLSEDSQRLLISLADKLRDAEGRSGGTTAELYP</sequence>
<feature type="domain" description="HTH cro/C1-type" evidence="1">
    <location>
        <begin position="41"/>
        <end position="76"/>
    </location>
</feature>
<reference evidence="3" key="1">
    <citation type="submission" date="2015-03" db="EMBL/GenBank/DDBJ databases">
        <authorList>
            <consortium name="Pathogen Informatics"/>
        </authorList>
    </citation>
    <scope>NUCLEOTIDE SEQUENCE [LARGE SCALE GENOMIC DNA]</scope>
    <source>
        <strain evidence="3">NCTC11134</strain>
    </source>
</reference>
<name>A0A0H5NK68_NOCFR</name>
<dbReference type="GO" id="GO:0003677">
    <property type="term" value="F:DNA binding"/>
    <property type="evidence" value="ECO:0007669"/>
    <property type="project" value="InterPro"/>
</dbReference>
<dbReference type="InterPro" id="IPR010982">
    <property type="entry name" value="Lambda_DNA-bd_dom_sf"/>
</dbReference>
<proteinExistence type="predicted"/>
<dbReference type="Pfam" id="PF01381">
    <property type="entry name" value="HTH_3"/>
    <property type="match status" value="1"/>
</dbReference>
<dbReference type="SMART" id="SM00530">
    <property type="entry name" value="HTH_XRE"/>
    <property type="match status" value="1"/>
</dbReference>
<gene>
    <name evidence="2" type="primary">espR_1</name>
    <name evidence="2" type="ORF">ERS450000_01806</name>
</gene>
<accession>A0A0H5NK68</accession>
<dbReference type="SUPFAM" id="SSF47413">
    <property type="entry name" value="lambda repressor-like DNA-binding domains"/>
    <property type="match status" value="1"/>
</dbReference>
<dbReference type="Proteomes" id="UP000057820">
    <property type="component" value="Chromosome 1"/>
</dbReference>
<dbReference type="KEGG" id="nfr:ERS450000_01806"/>
<evidence type="ECO:0000313" key="2">
    <source>
        <dbReference type="EMBL" id="CRY76345.1"/>
    </source>
</evidence>